<sequence length="204" mass="22422">MEQIQLANKSFARILLAHGAGAGSDSEFMQQLANALNHHGVAPILFDFPYMVKAKALQKRRPPDRMPILLKAMTDQAAQLPSDLPLVLAGKSMGGRVATMLLDELGVPGIAYGYPFHPLGKPENLRVEHLQTINQPLLVLQGERDGFGKPEEVAGYSLPTNVEVCWLADGDHSFKPRKASGYSQLEHIEFAAKRSAQFIQEHLC</sequence>
<evidence type="ECO:0000313" key="3">
    <source>
        <dbReference type="Proteomes" id="UP001166251"/>
    </source>
</evidence>
<keyword evidence="3" id="KW-1185">Reference proteome</keyword>
<dbReference type="Pfam" id="PF20408">
    <property type="entry name" value="Abhydrolase_11"/>
    <property type="match status" value="1"/>
</dbReference>
<keyword evidence="2" id="KW-0378">Hydrolase</keyword>
<gene>
    <name evidence="2" type="ORF">K0504_12425</name>
</gene>
<dbReference type="InterPro" id="IPR046879">
    <property type="entry name" value="KANL3/Tex30_Abhydrolase"/>
</dbReference>
<comment type="caution">
    <text evidence="2">The sequence shown here is derived from an EMBL/GenBank/DDBJ whole genome shotgun (WGS) entry which is preliminary data.</text>
</comment>
<dbReference type="PANTHER" id="PTHR13136:SF11">
    <property type="entry name" value="TESTIS-EXPRESSED PROTEIN 30"/>
    <property type="match status" value="1"/>
</dbReference>
<reference evidence="2" key="1">
    <citation type="submission" date="2021-07" db="EMBL/GenBank/DDBJ databases">
        <title>Neiella marina sp. nov., isolated from the intestinal content of sea cucumber Apostichopus japonicus.</title>
        <authorList>
            <person name="Bai X."/>
        </authorList>
    </citation>
    <scope>NUCLEOTIDE SEQUENCE</scope>
    <source>
        <strain evidence="2">126</strain>
    </source>
</reference>
<accession>A0ABS7EIY0</accession>
<protein>
    <submittedName>
        <fullName evidence="2">Alpha/beta fold hydrolase</fullName>
    </submittedName>
</protein>
<dbReference type="GO" id="GO:0016787">
    <property type="term" value="F:hydrolase activity"/>
    <property type="evidence" value="ECO:0007669"/>
    <property type="project" value="UniProtKB-KW"/>
</dbReference>
<feature type="domain" description="KANL3/Tex30 alpha/beta hydrolase-like" evidence="1">
    <location>
        <begin position="12"/>
        <end position="200"/>
    </location>
</feature>
<dbReference type="InterPro" id="IPR029058">
    <property type="entry name" value="AB_hydrolase_fold"/>
</dbReference>
<dbReference type="PANTHER" id="PTHR13136">
    <property type="entry name" value="TESTIS DEVELOPMENT PROTEIN PRTD"/>
    <property type="match status" value="1"/>
</dbReference>
<evidence type="ECO:0000259" key="1">
    <source>
        <dbReference type="Pfam" id="PF20408"/>
    </source>
</evidence>
<name>A0ABS7EIY0_9GAMM</name>
<dbReference type="InterPro" id="IPR026555">
    <property type="entry name" value="NSL3/Tex30"/>
</dbReference>
<dbReference type="Proteomes" id="UP001166251">
    <property type="component" value="Unassembled WGS sequence"/>
</dbReference>
<dbReference type="EMBL" id="JAHZSS010000015">
    <property type="protein sequence ID" value="MBW8191843.1"/>
    <property type="molecule type" value="Genomic_DNA"/>
</dbReference>
<dbReference type="Gene3D" id="3.40.50.1820">
    <property type="entry name" value="alpha/beta hydrolase"/>
    <property type="match status" value="1"/>
</dbReference>
<evidence type="ECO:0000313" key="2">
    <source>
        <dbReference type="EMBL" id="MBW8191843.1"/>
    </source>
</evidence>
<proteinExistence type="predicted"/>
<dbReference type="SUPFAM" id="SSF53474">
    <property type="entry name" value="alpha/beta-Hydrolases"/>
    <property type="match status" value="1"/>
</dbReference>
<organism evidence="2 3">
    <name type="scientific">Neiella holothuriorum</name>
    <dbReference type="NCBI Taxonomy" id="2870530"/>
    <lineage>
        <taxon>Bacteria</taxon>
        <taxon>Pseudomonadati</taxon>
        <taxon>Pseudomonadota</taxon>
        <taxon>Gammaproteobacteria</taxon>
        <taxon>Alteromonadales</taxon>
        <taxon>Echinimonadaceae</taxon>
        <taxon>Neiella</taxon>
    </lineage>
</organism>